<evidence type="ECO:0000256" key="9">
    <source>
        <dbReference type="ARBA" id="ARBA00022840"/>
    </source>
</evidence>
<dbReference type="InterPro" id="IPR000719">
    <property type="entry name" value="Prot_kinase_dom"/>
</dbReference>
<evidence type="ECO:0000256" key="1">
    <source>
        <dbReference type="ARBA" id="ARBA00000085"/>
    </source>
</evidence>
<dbReference type="InterPro" id="IPR036097">
    <property type="entry name" value="HisK_dim/P_sf"/>
</dbReference>
<evidence type="ECO:0000256" key="12">
    <source>
        <dbReference type="SAM" id="Coils"/>
    </source>
</evidence>
<dbReference type="GO" id="GO:0005524">
    <property type="term" value="F:ATP binding"/>
    <property type="evidence" value="ECO:0007669"/>
    <property type="project" value="UniProtKB-KW"/>
</dbReference>
<dbReference type="PRINTS" id="PR00344">
    <property type="entry name" value="BCTRLSENSOR"/>
</dbReference>
<dbReference type="Pfam" id="PF01590">
    <property type="entry name" value="GAF"/>
    <property type="match status" value="1"/>
</dbReference>
<dbReference type="GO" id="GO:0005886">
    <property type="term" value="C:plasma membrane"/>
    <property type="evidence" value="ECO:0007669"/>
    <property type="project" value="UniProtKB-SubCell"/>
</dbReference>
<dbReference type="SUPFAM" id="SSF56112">
    <property type="entry name" value="Protein kinase-like (PK-like)"/>
    <property type="match status" value="1"/>
</dbReference>
<dbReference type="Gene3D" id="1.10.287.130">
    <property type="match status" value="1"/>
</dbReference>
<protein>
    <recommendedName>
        <fullName evidence="3">histidine kinase</fullName>
        <ecNumber evidence="3">2.7.13.3</ecNumber>
    </recommendedName>
</protein>
<dbReference type="EC" id="2.7.13.3" evidence="3"/>
<dbReference type="PROSITE" id="PS50109">
    <property type="entry name" value="HIS_KIN"/>
    <property type="match status" value="1"/>
</dbReference>
<reference evidence="15 16" key="1">
    <citation type="submission" date="2016-11" db="EMBL/GenBank/DDBJ databases">
        <title>Draft Genome Sequences of Nine Cyanobacterial Strains from Diverse Habitats.</title>
        <authorList>
            <person name="Zhu T."/>
            <person name="Hou S."/>
            <person name="Lu X."/>
            <person name="Hess W.R."/>
        </authorList>
    </citation>
    <scope>NUCLEOTIDE SEQUENCE [LARGE SCALE GENOMIC DNA]</scope>
    <source>
        <strain evidence="15 16">NIES-593</strain>
    </source>
</reference>
<dbReference type="InterPro" id="IPR036890">
    <property type="entry name" value="HATPase_C_sf"/>
</dbReference>
<dbReference type="Pfam" id="PF13191">
    <property type="entry name" value="AAA_16"/>
    <property type="match status" value="1"/>
</dbReference>
<dbReference type="Gene3D" id="3.30.200.20">
    <property type="entry name" value="Phosphorylase Kinase, domain 1"/>
    <property type="match status" value="1"/>
</dbReference>
<dbReference type="InterPro" id="IPR005467">
    <property type="entry name" value="His_kinase_dom"/>
</dbReference>
<evidence type="ECO:0000313" key="15">
    <source>
        <dbReference type="EMBL" id="OKH22162.1"/>
    </source>
</evidence>
<evidence type="ECO:0000256" key="5">
    <source>
        <dbReference type="ARBA" id="ARBA00022553"/>
    </source>
</evidence>
<dbReference type="Proteomes" id="UP000186868">
    <property type="component" value="Unassembled WGS sequence"/>
</dbReference>
<keyword evidence="12" id="KW-0175">Coiled coil</keyword>
<proteinExistence type="predicted"/>
<dbReference type="InterPro" id="IPR004358">
    <property type="entry name" value="Sig_transdc_His_kin-like_C"/>
</dbReference>
<dbReference type="InterPro" id="IPR003661">
    <property type="entry name" value="HisK_dim/P_dom"/>
</dbReference>
<dbReference type="GO" id="GO:0004674">
    <property type="term" value="F:protein serine/threonine kinase activity"/>
    <property type="evidence" value="ECO:0007669"/>
    <property type="project" value="UniProtKB-KW"/>
</dbReference>
<dbReference type="PANTHER" id="PTHR43642">
    <property type="entry name" value="HYBRID SIGNAL TRANSDUCTION HISTIDINE KINASE G"/>
    <property type="match status" value="1"/>
</dbReference>
<evidence type="ECO:0000256" key="6">
    <source>
        <dbReference type="ARBA" id="ARBA00022679"/>
    </source>
</evidence>
<dbReference type="CDD" id="cd00082">
    <property type="entry name" value="HisKA"/>
    <property type="match status" value="1"/>
</dbReference>
<dbReference type="SMART" id="SM00065">
    <property type="entry name" value="GAF"/>
    <property type="match status" value="1"/>
</dbReference>
<dbReference type="PANTHER" id="PTHR43642:SF1">
    <property type="entry name" value="HYBRID SIGNAL TRANSDUCTION HISTIDINE KINASE G"/>
    <property type="match status" value="1"/>
</dbReference>
<dbReference type="InterPro" id="IPR003594">
    <property type="entry name" value="HATPase_dom"/>
</dbReference>
<dbReference type="Pfam" id="PF00512">
    <property type="entry name" value="HisKA"/>
    <property type="match status" value="1"/>
</dbReference>
<evidence type="ECO:0000256" key="10">
    <source>
        <dbReference type="ARBA" id="ARBA00023012"/>
    </source>
</evidence>
<evidence type="ECO:0000256" key="7">
    <source>
        <dbReference type="ARBA" id="ARBA00022741"/>
    </source>
</evidence>
<dbReference type="SUPFAM" id="SSF55781">
    <property type="entry name" value="GAF domain-like"/>
    <property type="match status" value="1"/>
</dbReference>
<evidence type="ECO:0000256" key="3">
    <source>
        <dbReference type="ARBA" id="ARBA00012438"/>
    </source>
</evidence>
<keyword evidence="16" id="KW-1185">Reference proteome</keyword>
<dbReference type="InterPro" id="IPR011009">
    <property type="entry name" value="Kinase-like_dom_sf"/>
</dbReference>
<dbReference type="RefSeq" id="WP_073600038.1">
    <property type="nucleotide sequence ID" value="NZ_MRCB01000015.1"/>
</dbReference>
<keyword evidence="8 15" id="KW-0418">Kinase</keyword>
<dbReference type="Pfam" id="PF00069">
    <property type="entry name" value="Pkinase"/>
    <property type="match status" value="1"/>
</dbReference>
<dbReference type="InterPro" id="IPR027417">
    <property type="entry name" value="P-loop_NTPase"/>
</dbReference>
<keyword evidence="10" id="KW-0902">Two-component regulatory system</keyword>
<dbReference type="OrthoDB" id="569699at2"/>
<keyword evidence="7" id="KW-0547">Nucleotide-binding</keyword>
<dbReference type="InterPro" id="IPR029016">
    <property type="entry name" value="GAF-like_dom_sf"/>
</dbReference>
<dbReference type="SUPFAM" id="SSF47384">
    <property type="entry name" value="Homodimeric domain of signal transducing histidine kinase"/>
    <property type="match status" value="1"/>
</dbReference>
<sequence>MLARSGYQITDKISAGISTDIYRGYDEQTRKPVIIKAINTEYPTFQEIARLRYEYEIVCNLDCQGIVKPYRLEKYRNGLALILEDFGGQSLKQVLASQSISLKERLRIAISIVETLGKLHEIPILHKDINPSNIIINPATGEVKITDFSIASRLSHENPTICHLNLLEGTPAYISPEQTGRMNRSIDYRTDFYSLGVTLYEMLTGKLPFESTDLMELVYCHLAKSPVPPHQLKQEIPEAVSSIVMKLLAKKAEERYQSAAGLKADLETCTYQLQTTGIINNFTLGQRDRGSQLQIPQKLYGRENEVQTLLDAFERVRQGAVELVLVSGYSGIGKTSVVNEVQKPIVETRGYFIAGKFEQLKRNSPYAPLIRAFRDLIRQLLTESTDVLAIWKEKLLYALETNAWILIDLIPEIELIIGSQPKVASLPPSEAQNRFNRTFQKFLGVFTQPEHPLVLFLDDLQWADLASLELLQTLMTGSDRQYLLVIAAYRDNEVSPIHPSIQTFEKILKAGVAVNSIALKPLEKAHVSQLVAETLNDPVETSDFAFLLFNKTQGNPFFIAQLLKTLHSEKLLTYNLDKDRWQWDIEKIQAVGIADYHVVELIARNIGKLPETTQQVLKLAACLGNQFNLEMLAIVNEESAKVTAEQLWEAIQAGLILPTSKTCQILLACEPEELAIANDLNVNYKFLHDRVQQAAYSLIPECEKKITHLKIGQLLLKNTTSQARKENIFAVVNQLNYGIDLLTVRSERDELAKLNLIAGQQAKAAAAYEAALNYLKLSLQLLAIDSWSNNYDFTLQLYLEVIEAEYLNSKFERSNELAEIALQQVTTLLDKIKIYELQIYACIAQNKMQTAIDIGLQVLEKLDIKLEKEPPQIDAIEELAFLPEMSDSYKLYASKILIALTDPAYVARPDILPSLIFTQIALYLRYGNPPQAAYTYVYHGLLLCGYFSNIEAGYRFGQLALNLLEKSNDRSLKVKVFNEFYGFIKHWKEPIRETIEPLVETFQIGIEIGELLFAGYAILINCTNLFFLGEDLKKVKNKQEIYLKKIQKLSLDYHIYYSNIGRQLTLNLMGESENNTQLIGEAFNESEMLPILRKTNNHSSLFYVYLCKVILLCLFKQPDLAIVNAKEAEKYKQSACCLLTVAQYYFYYSLALLAQYPHAKEREQKELLEQVASNQEKMKHWAHHAPSNFKSKYELVEAEKARVLGQNWEAEQLYDRAISGAKEQGFIHEKAIANELAAEFYLSVGKEKIAWTCLTDAYYGYTHWGALAKVKDLESRYPQFLTQTSTEKKTTIQANMAISSTVTLSVETLDLYSVVKASQAISQEIILDKLLDKLMKIIIENAGAQTGFLILSREGKLIVEVASSEIRGGVTMRPSISVEKSQKLPLSIINYVARTKETLILKKSVNDSIFVSDPYIQQHQPQSILCFPICSQGKLIGIVYLENNLTPETFTSDRVEILKLLSPQMAISLENAVLYRNLQQSQARERTAQQMRKVLEKEKELNELKSRFVSMTSHEFRTPLATIMGYVELFKYYSHNWSEEKKQDYLDRIQSAVRHMTNLLDDVLLFNKAEAKKLELNPSLLNLQQFCRTLAEEIQLGVKTQQTIAFSCQGNCTEAYMDEKLLGHILGNLLSNAIKYSPAGSTVEFRLTCQEGEATFQIQDRGIGIPEEDQPRLFEPFHRAKNASKISGTGLGLAIVKKSVDLHGGKIAVNSKVGIGTTFTVTIPLTQKN</sequence>
<keyword evidence="5" id="KW-0597">Phosphoprotein</keyword>
<evidence type="ECO:0000256" key="11">
    <source>
        <dbReference type="ARBA" id="ARBA00023136"/>
    </source>
</evidence>
<dbReference type="SMART" id="SM00388">
    <property type="entry name" value="HisKA"/>
    <property type="match status" value="1"/>
</dbReference>
<keyword evidence="9" id="KW-0067">ATP-binding</keyword>
<organism evidence="15 16">
    <name type="scientific">Hydrococcus rivularis NIES-593</name>
    <dbReference type="NCBI Taxonomy" id="1921803"/>
    <lineage>
        <taxon>Bacteria</taxon>
        <taxon>Bacillati</taxon>
        <taxon>Cyanobacteriota</taxon>
        <taxon>Cyanophyceae</taxon>
        <taxon>Pleurocapsales</taxon>
        <taxon>Hydrococcaceae</taxon>
        <taxon>Hydrococcus</taxon>
    </lineage>
</organism>
<evidence type="ECO:0000259" key="13">
    <source>
        <dbReference type="PROSITE" id="PS50011"/>
    </source>
</evidence>
<evidence type="ECO:0000256" key="8">
    <source>
        <dbReference type="ARBA" id="ARBA00022777"/>
    </source>
</evidence>
<gene>
    <name evidence="15" type="ORF">NIES593_13245</name>
</gene>
<evidence type="ECO:0000259" key="14">
    <source>
        <dbReference type="PROSITE" id="PS50109"/>
    </source>
</evidence>
<dbReference type="GO" id="GO:0000155">
    <property type="term" value="F:phosphorelay sensor kinase activity"/>
    <property type="evidence" value="ECO:0007669"/>
    <property type="project" value="InterPro"/>
</dbReference>
<dbReference type="SUPFAM" id="SSF52540">
    <property type="entry name" value="P-loop containing nucleoside triphosphate hydrolases"/>
    <property type="match status" value="1"/>
</dbReference>
<comment type="catalytic activity">
    <reaction evidence="1">
        <text>ATP + protein L-histidine = ADP + protein N-phospho-L-histidine.</text>
        <dbReference type="EC" id="2.7.13.3"/>
    </reaction>
</comment>
<dbReference type="SUPFAM" id="SSF55874">
    <property type="entry name" value="ATPase domain of HSP90 chaperone/DNA topoisomerase II/histidine kinase"/>
    <property type="match status" value="1"/>
</dbReference>
<evidence type="ECO:0000313" key="16">
    <source>
        <dbReference type="Proteomes" id="UP000186868"/>
    </source>
</evidence>
<dbReference type="InterPro" id="IPR041664">
    <property type="entry name" value="AAA_16"/>
</dbReference>
<dbReference type="InterPro" id="IPR053159">
    <property type="entry name" value="Hybrid_Histidine_Kinase"/>
</dbReference>
<dbReference type="PROSITE" id="PS50011">
    <property type="entry name" value="PROTEIN_KINASE_DOM"/>
    <property type="match status" value="1"/>
</dbReference>
<dbReference type="SMART" id="SM00387">
    <property type="entry name" value="HATPase_c"/>
    <property type="match status" value="1"/>
</dbReference>
<dbReference type="CDD" id="cd14014">
    <property type="entry name" value="STKc_PknB_like"/>
    <property type="match status" value="1"/>
</dbReference>
<dbReference type="Pfam" id="PF02518">
    <property type="entry name" value="HATPase_c"/>
    <property type="match status" value="1"/>
</dbReference>
<evidence type="ECO:0000256" key="4">
    <source>
        <dbReference type="ARBA" id="ARBA00022475"/>
    </source>
</evidence>
<keyword evidence="15" id="KW-0723">Serine/threonine-protein kinase</keyword>
<keyword evidence="4" id="KW-1003">Cell membrane</keyword>
<feature type="coiled-coil region" evidence="12">
    <location>
        <begin position="1478"/>
        <end position="1507"/>
    </location>
</feature>
<dbReference type="Gene3D" id="3.30.565.10">
    <property type="entry name" value="Histidine kinase-like ATPase, C-terminal domain"/>
    <property type="match status" value="1"/>
</dbReference>
<keyword evidence="6" id="KW-0808">Transferase</keyword>
<dbReference type="STRING" id="1921803.NIES593_13245"/>
<dbReference type="FunFam" id="3.30.565.10:FF:000023">
    <property type="entry name" value="PAS domain-containing sensor histidine kinase"/>
    <property type="match status" value="1"/>
</dbReference>
<dbReference type="Gene3D" id="3.40.50.300">
    <property type="entry name" value="P-loop containing nucleotide triphosphate hydrolases"/>
    <property type="match status" value="1"/>
</dbReference>
<evidence type="ECO:0000256" key="2">
    <source>
        <dbReference type="ARBA" id="ARBA00004236"/>
    </source>
</evidence>
<comment type="subcellular location">
    <subcellularLocation>
        <location evidence="2">Cell membrane</location>
    </subcellularLocation>
</comment>
<comment type="caution">
    <text evidence="15">The sequence shown here is derived from an EMBL/GenBank/DDBJ whole genome shotgun (WGS) entry which is preliminary data.</text>
</comment>
<dbReference type="EMBL" id="MRCB01000015">
    <property type="protein sequence ID" value="OKH22162.1"/>
    <property type="molecule type" value="Genomic_DNA"/>
</dbReference>
<keyword evidence="11" id="KW-0472">Membrane</keyword>
<dbReference type="Gene3D" id="1.10.510.10">
    <property type="entry name" value="Transferase(Phosphotransferase) domain 1"/>
    <property type="match status" value="1"/>
</dbReference>
<feature type="domain" description="Protein kinase" evidence="13">
    <location>
        <begin position="7"/>
        <end position="268"/>
    </location>
</feature>
<feature type="domain" description="Histidine kinase" evidence="14">
    <location>
        <begin position="1511"/>
        <end position="1727"/>
    </location>
</feature>
<dbReference type="InterPro" id="IPR003018">
    <property type="entry name" value="GAF"/>
</dbReference>
<name>A0A1U7HEY4_9CYAN</name>
<dbReference type="Gene3D" id="3.30.450.40">
    <property type="match status" value="1"/>
</dbReference>
<accession>A0A1U7HEY4</accession>
<dbReference type="CDD" id="cd00075">
    <property type="entry name" value="HATPase"/>
    <property type="match status" value="1"/>
</dbReference>